<dbReference type="SMART" id="SM00342">
    <property type="entry name" value="HTH_ARAC"/>
    <property type="match status" value="1"/>
</dbReference>
<proteinExistence type="predicted"/>
<keyword evidence="6" id="KW-1185">Reference proteome</keyword>
<dbReference type="AlphaFoldDB" id="A0AAJ6P938"/>
<dbReference type="Proteomes" id="UP001223520">
    <property type="component" value="Chromosome"/>
</dbReference>
<dbReference type="SUPFAM" id="SSF46689">
    <property type="entry name" value="Homeodomain-like"/>
    <property type="match status" value="2"/>
</dbReference>
<evidence type="ECO:0000259" key="4">
    <source>
        <dbReference type="PROSITE" id="PS01124"/>
    </source>
</evidence>
<evidence type="ECO:0000256" key="2">
    <source>
        <dbReference type="ARBA" id="ARBA00023125"/>
    </source>
</evidence>
<reference evidence="5 6" key="1">
    <citation type="journal article" date="2023" name="Limnol Oceanogr Lett">
        <title>Environmental adaptations by the intertidal Antarctic cyanobacterium Halotia branconii CENA392 as revealed using long-read genome sequencing.</title>
        <authorList>
            <person name="Dextro R.B."/>
            <person name="Delbaje E."/>
            <person name="Freitas P.N.N."/>
            <person name="Geraldes V."/>
            <person name="Pinto E."/>
            <person name="Long P.F."/>
            <person name="Fiore M.F."/>
        </authorList>
    </citation>
    <scope>NUCLEOTIDE SEQUENCE [LARGE SCALE GENOMIC DNA]</scope>
    <source>
        <strain evidence="5 6">CENA392</strain>
    </source>
</reference>
<dbReference type="Pfam" id="PF12833">
    <property type="entry name" value="HTH_18"/>
    <property type="match status" value="1"/>
</dbReference>
<protein>
    <submittedName>
        <fullName evidence="5">AraC family transcriptional regulator</fullName>
    </submittedName>
</protein>
<dbReference type="PANTHER" id="PTHR47893">
    <property type="entry name" value="REGULATORY PROTEIN PCHR"/>
    <property type="match status" value="1"/>
</dbReference>
<keyword evidence="3" id="KW-0804">Transcription</keyword>
<evidence type="ECO:0000256" key="1">
    <source>
        <dbReference type="ARBA" id="ARBA00023015"/>
    </source>
</evidence>
<dbReference type="PROSITE" id="PS01124">
    <property type="entry name" value="HTH_ARAC_FAMILY_2"/>
    <property type="match status" value="1"/>
</dbReference>
<dbReference type="GO" id="GO:0043565">
    <property type="term" value="F:sequence-specific DNA binding"/>
    <property type="evidence" value="ECO:0007669"/>
    <property type="project" value="InterPro"/>
</dbReference>
<organism evidence="5 6">
    <name type="scientific">Halotia branconii CENA392</name>
    <dbReference type="NCBI Taxonomy" id="1539056"/>
    <lineage>
        <taxon>Bacteria</taxon>
        <taxon>Bacillati</taxon>
        <taxon>Cyanobacteriota</taxon>
        <taxon>Cyanophyceae</taxon>
        <taxon>Nostocales</taxon>
        <taxon>Nodulariaceae</taxon>
        <taxon>Halotia</taxon>
    </lineage>
</organism>
<gene>
    <name evidence="5" type="ORF">QI031_26910</name>
</gene>
<evidence type="ECO:0000313" key="6">
    <source>
        <dbReference type="Proteomes" id="UP001223520"/>
    </source>
</evidence>
<accession>A0AAJ6P938</accession>
<dbReference type="KEGG" id="hbq:QI031_26910"/>
<sequence length="335" mass="38422">MTITISSNNWEDFWQEEQQKLNNTSCLNNHEHILSFSNQLGKGYQQQFFLHSGLSIYIHKLELIDNIVESIHSQKFLPEFAFHLNGKRKLVDGSYHQAGENFFAIGPCLSGTQEWSANTPTLKVDIHIEPNILGSYLCDYHQKIPSELNQLLQGTDEKFYFHSGKTTAQMQLCLHQILNCPYQGIIQRIYLESKALELISIRLQEVLSEHESRCSTSKVIGANDIERIHHAREILRCNFENPPSLPELARKVGLNQRQLKQGFRACFDTTAFGYLHDYRMEQARLLLTETQMGVTQVAYGVGYASLPSFSAAFRKKFGICPRTYATTKEKKVLLE</sequence>
<dbReference type="InterPro" id="IPR018060">
    <property type="entry name" value="HTH_AraC"/>
</dbReference>
<feature type="domain" description="HTH araC/xylS-type" evidence="4">
    <location>
        <begin position="229"/>
        <end position="327"/>
    </location>
</feature>
<dbReference type="GO" id="GO:0003700">
    <property type="term" value="F:DNA-binding transcription factor activity"/>
    <property type="evidence" value="ECO:0007669"/>
    <property type="project" value="InterPro"/>
</dbReference>
<evidence type="ECO:0000256" key="3">
    <source>
        <dbReference type="ARBA" id="ARBA00023163"/>
    </source>
</evidence>
<dbReference type="PANTHER" id="PTHR47893:SF1">
    <property type="entry name" value="REGULATORY PROTEIN PCHR"/>
    <property type="match status" value="1"/>
</dbReference>
<dbReference type="EMBL" id="CP124543">
    <property type="protein sequence ID" value="WGV25335.1"/>
    <property type="molecule type" value="Genomic_DNA"/>
</dbReference>
<keyword evidence="2" id="KW-0238">DNA-binding</keyword>
<dbReference type="PRINTS" id="PR00032">
    <property type="entry name" value="HTHARAC"/>
</dbReference>
<evidence type="ECO:0000313" key="5">
    <source>
        <dbReference type="EMBL" id="WGV25335.1"/>
    </source>
</evidence>
<dbReference type="InterPro" id="IPR020449">
    <property type="entry name" value="Tscrpt_reg_AraC-type_HTH"/>
</dbReference>
<dbReference type="InterPro" id="IPR053142">
    <property type="entry name" value="PchR_regulatory_protein"/>
</dbReference>
<keyword evidence="1" id="KW-0805">Transcription regulation</keyword>
<dbReference type="RefSeq" id="WP_281482636.1">
    <property type="nucleotide sequence ID" value="NZ_CP124543.1"/>
</dbReference>
<name>A0AAJ6P938_9CYAN</name>
<dbReference type="InterPro" id="IPR009057">
    <property type="entry name" value="Homeodomain-like_sf"/>
</dbReference>
<dbReference type="Gene3D" id="1.10.10.60">
    <property type="entry name" value="Homeodomain-like"/>
    <property type="match status" value="2"/>
</dbReference>